<dbReference type="GO" id="GO:0016829">
    <property type="term" value="F:lyase activity"/>
    <property type="evidence" value="ECO:0007669"/>
    <property type="project" value="UniProtKB-KW"/>
</dbReference>
<gene>
    <name evidence="6" type="primary">ybaK</name>
    <name evidence="6" type="ORF">V5E97_02255</name>
</gene>
<keyword evidence="3 4" id="KW-0456">Lyase</keyword>
<sequence length="159" mass="17343">MVKTNAVRLLERQGIRFELREYEFDPEDLAAETVARKVGLPPEQVFKTLVARGDKNGVCLAVVPGDAQLDLKALAKATGDKKVETVPLKEVEPLTGYIRGGVTALACKKNYPVFVDETAQYFDLISISAGMRGLQIVLSPEDYIRFVGATVASIAKDKS</sequence>
<dbReference type="GO" id="GO:0006412">
    <property type="term" value="P:translation"/>
    <property type="evidence" value="ECO:0007669"/>
    <property type="project" value="UniProtKB-KW"/>
</dbReference>
<keyword evidence="2 4" id="KW-0648">Protein biosynthesis</keyword>
<dbReference type="SUPFAM" id="SSF55826">
    <property type="entry name" value="YbaK/ProRS associated domain"/>
    <property type="match status" value="1"/>
</dbReference>
<dbReference type="Pfam" id="PF04073">
    <property type="entry name" value="tRNA_edit"/>
    <property type="match status" value="1"/>
</dbReference>
<dbReference type="NCBIfam" id="TIGR00011">
    <property type="entry name" value="YbaK_EbsC"/>
    <property type="match status" value="1"/>
</dbReference>
<name>A0AAU7CS42_9BACT</name>
<dbReference type="PIRSF" id="PIRSF006181">
    <property type="entry name" value="EbsC_YbaK"/>
    <property type="match status" value="1"/>
</dbReference>
<evidence type="ECO:0000256" key="2">
    <source>
        <dbReference type="ARBA" id="ARBA00022917"/>
    </source>
</evidence>
<reference evidence="6" key="1">
    <citation type="submission" date="2024-05" db="EMBL/GenBank/DDBJ databases">
        <title>Planctomycetes of the genus Singulisphaera possess chitinolytic capabilities.</title>
        <authorList>
            <person name="Ivanova A."/>
        </authorList>
    </citation>
    <scope>NUCLEOTIDE SEQUENCE</scope>
    <source>
        <strain evidence="6">Ch08T</strain>
    </source>
</reference>
<dbReference type="CDD" id="cd00002">
    <property type="entry name" value="YbaK_deacylase"/>
    <property type="match status" value="1"/>
</dbReference>
<dbReference type="InterPro" id="IPR036754">
    <property type="entry name" value="YbaK/aa-tRNA-synt-asso_dom_sf"/>
</dbReference>
<dbReference type="AlphaFoldDB" id="A0AAU7CS42"/>
<organism evidence="6">
    <name type="scientific">Singulisphaera sp. Ch08</name>
    <dbReference type="NCBI Taxonomy" id="3120278"/>
    <lineage>
        <taxon>Bacteria</taxon>
        <taxon>Pseudomonadati</taxon>
        <taxon>Planctomycetota</taxon>
        <taxon>Planctomycetia</taxon>
        <taxon>Isosphaerales</taxon>
        <taxon>Isosphaeraceae</taxon>
        <taxon>Singulisphaera</taxon>
    </lineage>
</organism>
<dbReference type="RefSeq" id="WP_406701116.1">
    <property type="nucleotide sequence ID" value="NZ_CP155447.1"/>
</dbReference>
<dbReference type="GO" id="GO:0002161">
    <property type="term" value="F:aminoacyl-tRNA deacylase activity"/>
    <property type="evidence" value="ECO:0007669"/>
    <property type="project" value="InterPro"/>
</dbReference>
<dbReference type="EC" id="4.2.-.-" evidence="4"/>
<feature type="domain" description="YbaK/aminoacyl-tRNA synthetase-associated" evidence="5">
    <location>
        <begin position="30"/>
        <end position="146"/>
    </location>
</feature>
<dbReference type="PANTHER" id="PTHR30411">
    <property type="entry name" value="CYTOPLASMIC PROTEIN"/>
    <property type="match status" value="1"/>
</dbReference>
<accession>A0AAU7CS42</accession>
<dbReference type="InterPro" id="IPR007214">
    <property type="entry name" value="YbaK/aa-tRNA-synth-assoc-dom"/>
</dbReference>
<comment type="similarity">
    <text evidence="1 4">Belongs to the prolyl-tRNA editing family. YbaK/EbsC subfamily.</text>
</comment>
<evidence type="ECO:0000313" key="6">
    <source>
        <dbReference type="EMBL" id="XBH08284.1"/>
    </source>
</evidence>
<dbReference type="EMBL" id="CP155447">
    <property type="protein sequence ID" value="XBH08284.1"/>
    <property type="molecule type" value="Genomic_DNA"/>
</dbReference>
<dbReference type="PANTHER" id="PTHR30411:SF0">
    <property type="entry name" value="CYS-TRNA(PRO)_CYS-TRNA(CYS) DEACYLASE YBAK"/>
    <property type="match status" value="1"/>
</dbReference>
<dbReference type="Gene3D" id="3.90.960.10">
    <property type="entry name" value="YbaK/aminoacyl-tRNA synthetase-associated domain"/>
    <property type="match status" value="1"/>
</dbReference>
<evidence type="ECO:0000256" key="1">
    <source>
        <dbReference type="ARBA" id="ARBA00009798"/>
    </source>
</evidence>
<evidence type="ECO:0000256" key="4">
    <source>
        <dbReference type="PIRNR" id="PIRNR006181"/>
    </source>
</evidence>
<evidence type="ECO:0000256" key="3">
    <source>
        <dbReference type="ARBA" id="ARBA00023239"/>
    </source>
</evidence>
<dbReference type="InterPro" id="IPR004369">
    <property type="entry name" value="Prolyl-tRNA_editing_YbaK/EbsC"/>
</dbReference>
<proteinExistence type="inferred from homology"/>
<protein>
    <recommendedName>
        <fullName evidence="4">Cys-tRNA(Pro)/Cys-tRNA(Cys) deacylase</fullName>
        <ecNumber evidence="4">4.2.-.-</ecNumber>
    </recommendedName>
</protein>
<evidence type="ECO:0000259" key="5">
    <source>
        <dbReference type="Pfam" id="PF04073"/>
    </source>
</evidence>